<dbReference type="GO" id="GO:0045087">
    <property type="term" value="P:innate immune response"/>
    <property type="evidence" value="ECO:0007669"/>
    <property type="project" value="TreeGrafter"/>
</dbReference>
<dbReference type="PANTHER" id="PTHR23208:SF36">
    <property type="entry name" value="LYSOZYME-RELATED"/>
    <property type="match status" value="1"/>
</dbReference>
<dbReference type="STRING" id="131310.A0A0N5A2C3"/>
<protein>
    <submittedName>
        <fullName evidence="2">ANF_receptor domain-containing protein</fullName>
    </submittedName>
</protein>
<proteinExistence type="predicted"/>
<dbReference type="WBParaSite" id="PTRK_0001576966.1">
    <property type="protein sequence ID" value="PTRK_0001576966.1"/>
    <property type="gene ID" value="PTRK_0001576966"/>
</dbReference>
<dbReference type="GO" id="GO:0007165">
    <property type="term" value="P:signal transduction"/>
    <property type="evidence" value="ECO:0007669"/>
    <property type="project" value="TreeGrafter"/>
</dbReference>
<sequence length="134" mass="15562">MYPCFYNQCPPPETQISTIVDNIKNNNLTINTLWIVVDSSNWSYNTTINQKLINTLVLSAQSLGQNVGIFTNIYGWQRIAYFKIFIPLRWDELNGIQNYANFQEFGGWTKPSMHLYTFLIDRGCGTDIDISWSY</sequence>
<dbReference type="Proteomes" id="UP000038045">
    <property type="component" value="Unplaced"/>
</dbReference>
<accession>A0A0N5A2C3</accession>
<keyword evidence="1" id="KW-1185">Reference proteome</keyword>
<dbReference type="InterPro" id="IPR017853">
    <property type="entry name" value="GH"/>
</dbReference>
<name>A0A0N5A2C3_PARTI</name>
<dbReference type="InterPro" id="IPR051595">
    <property type="entry name" value="GH25_Enzymes"/>
</dbReference>
<organism evidence="1 2">
    <name type="scientific">Parastrongyloides trichosuri</name>
    <name type="common">Possum-specific nematode worm</name>
    <dbReference type="NCBI Taxonomy" id="131310"/>
    <lineage>
        <taxon>Eukaryota</taxon>
        <taxon>Metazoa</taxon>
        <taxon>Ecdysozoa</taxon>
        <taxon>Nematoda</taxon>
        <taxon>Chromadorea</taxon>
        <taxon>Rhabditida</taxon>
        <taxon>Tylenchina</taxon>
        <taxon>Panagrolaimomorpha</taxon>
        <taxon>Strongyloidoidea</taxon>
        <taxon>Strongyloididae</taxon>
        <taxon>Parastrongyloides</taxon>
    </lineage>
</organism>
<evidence type="ECO:0000313" key="2">
    <source>
        <dbReference type="WBParaSite" id="PTRK_0001576966.1"/>
    </source>
</evidence>
<dbReference type="PANTHER" id="PTHR23208">
    <property type="entry name" value="LYSOZYME PROTEIN"/>
    <property type="match status" value="1"/>
</dbReference>
<evidence type="ECO:0000313" key="1">
    <source>
        <dbReference type="Proteomes" id="UP000038045"/>
    </source>
</evidence>
<reference evidence="2" key="1">
    <citation type="submission" date="2017-02" db="UniProtKB">
        <authorList>
            <consortium name="WormBaseParasite"/>
        </authorList>
    </citation>
    <scope>IDENTIFICATION</scope>
</reference>
<dbReference type="AlphaFoldDB" id="A0A0N5A2C3"/>
<dbReference type="SUPFAM" id="SSF51445">
    <property type="entry name" value="(Trans)glycosidases"/>
    <property type="match status" value="1"/>
</dbReference>